<proteinExistence type="predicted"/>
<dbReference type="RefSeq" id="WP_290364920.1">
    <property type="nucleotide sequence ID" value="NZ_JAUFQU010000017.1"/>
</dbReference>
<gene>
    <name evidence="1" type="ORF">QW060_18835</name>
</gene>
<reference evidence="2" key="1">
    <citation type="journal article" date="2019" name="Int. J. Syst. Evol. Microbiol.">
        <title>The Global Catalogue of Microorganisms (GCM) 10K type strain sequencing project: providing services to taxonomists for standard genome sequencing and annotation.</title>
        <authorList>
            <consortium name="The Broad Institute Genomics Platform"/>
            <consortium name="The Broad Institute Genome Sequencing Center for Infectious Disease"/>
            <person name="Wu L."/>
            <person name="Ma J."/>
        </authorList>
    </citation>
    <scope>NUCLEOTIDE SEQUENCE [LARGE SCALE GENOMIC DNA]</scope>
    <source>
        <strain evidence="2">CECT 7184</strain>
    </source>
</reference>
<name>A0ABT8CYK0_9FLAO</name>
<comment type="caution">
    <text evidence="1">The sequence shown here is derived from an EMBL/GenBank/DDBJ whole genome shotgun (WGS) entry which is preliminary data.</text>
</comment>
<keyword evidence="2" id="KW-1185">Reference proteome</keyword>
<accession>A0ABT8CYK0</accession>
<dbReference type="Proteomes" id="UP001242368">
    <property type="component" value="Unassembled WGS sequence"/>
</dbReference>
<protein>
    <submittedName>
        <fullName evidence="1">Uncharacterized protein</fullName>
    </submittedName>
</protein>
<sequence>MMSMFLKQNPDKFLILFFCLTTLLGCKSINQTNCPQEEIMENIIKNYCKKNVTYTLKYKYFRLSKDYIDSTDFIMYRVSPQINKVVLSSDGSGYFPLDYIKVGKKIFFIDGEITTKPSPKIFTLLKEKDLIDSTMVKVKQGLLDWDVIGKGKGTIMTNDRLKVNTYLVCKTNNKIVSKWRTNKSEVSAKNIEKAIKKGCKN</sequence>
<dbReference type="PROSITE" id="PS51257">
    <property type="entry name" value="PROKAR_LIPOPROTEIN"/>
    <property type="match status" value="1"/>
</dbReference>
<organism evidence="1 2">
    <name type="scientific">Paenimyroides ceti</name>
    <dbReference type="NCBI Taxonomy" id="395087"/>
    <lineage>
        <taxon>Bacteria</taxon>
        <taxon>Pseudomonadati</taxon>
        <taxon>Bacteroidota</taxon>
        <taxon>Flavobacteriia</taxon>
        <taxon>Flavobacteriales</taxon>
        <taxon>Flavobacteriaceae</taxon>
        <taxon>Paenimyroides</taxon>
    </lineage>
</organism>
<evidence type="ECO:0000313" key="1">
    <source>
        <dbReference type="EMBL" id="MDN3709111.1"/>
    </source>
</evidence>
<evidence type="ECO:0000313" key="2">
    <source>
        <dbReference type="Proteomes" id="UP001242368"/>
    </source>
</evidence>
<dbReference type="EMBL" id="JAUFQU010000017">
    <property type="protein sequence ID" value="MDN3709111.1"/>
    <property type="molecule type" value="Genomic_DNA"/>
</dbReference>